<dbReference type="Proteomes" id="UP000254293">
    <property type="component" value="Unassembled WGS sequence"/>
</dbReference>
<dbReference type="RefSeq" id="WP_115307376.1">
    <property type="nucleotide sequence ID" value="NZ_UGJJ01000001.1"/>
</dbReference>
<organism evidence="1 2">
    <name type="scientific">Kingella potus</name>
    <dbReference type="NCBI Taxonomy" id="265175"/>
    <lineage>
        <taxon>Bacteria</taxon>
        <taxon>Pseudomonadati</taxon>
        <taxon>Pseudomonadota</taxon>
        <taxon>Betaproteobacteria</taxon>
        <taxon>Neisseriales</taxon>
        <taxon>Neisseriaceae</taxon>
        <taxon>Kingella</taxon>
    </lineage>
</organism>
<evidence type="ECO:0000313" key="2">
    <source>
        <dbReference type="Proteomes" id="UP000254293"/>
    </source>
</evidence>
<name>A0A377R142_9NEIS</name>
<reference evidence="1 2" key="1">
    <citation type="submission" date="2018-06" db="EMBL/GenBank/DDBJ databases">
        <authorList>
            <consortium name="Pathogen Informatics"/>
            <person name="Doyle S."/>
        </authorList>
    </citation>
    <scope>NUCLEOTIDE SEQUENCE [LARGE SCALE GENOMIC DNA]</scope>
    <source>
        <strain evidence="1 2">NCTC13336</strain>
    </source>
</reference>
<dbReference type="OrthoDB" id="8611334at2"/>
<dbReference type="EMBL" id="UGJJ01000001">
    <property type="protein sequence ID" value="STR00041.1"/>
    <property type="molecule type" value="Genomic_DNA"/>
</dbReference>
<dbReference type="AlphaFoldDB" id="A0A377R142"/>
<proteinExistence type="predicted"/>
<evidence type="ECO:0000313" key="1">
    <source>
        <dbReference type="EMBL" id="STR00041.1"/>
    </source>
</evidence>
<sequence>MSTAAQTRPAAAQETLHRCCLIADGNGCRPAPLPDTLPQECGLPAAEAMLPQIRTAAMMIAAARHDFTAASPAVFAEEADWLAARILLLRVRTVRAGIGLRFVLETANRRAAAFAAEHRLPFVPAKFVPEPKTRRDSLLVLDCALASDGIDRGLVENSRRLAAQFPHFYRR</sequence>
<gene>
    <name evidence="1" type="ORF">NCTC13336_00231</name>
</gene>
<keyword evidence="2" id="KW-1185">Reference proteome</keyword>
<protein>
    <submittedName>
        <fullName evidence="1">Uncharacterized protein</fullName>
    </submittedName>
</protein>
<accession>A0A377R142</accession>